<dbReference type="InterPro" id="IPR007219">
    <property type="entry name" value="XnlR_reg_dom"/>
</dbReference>
<dbReference type="Pfam" id="PF04082">
    <property type="entry name" value="Fungal_trans"/>
    <property type="match status" value="1"/>
</dbReference>
<feature type="region of interest" description="Disordered" evidence="8">
    <location>
        <begin position="101"/>
        <end position="132"/>
    </location>
</feature>
<dbReference type="GO" id="GO:0006351">
    <property type="term" value="P:DNA-templated transcription"/>
    <property type="evidence" value="ECO:0007669"/>
    <property type="project" value="InterPro"/>
</dbReference>
<comment type="similarity">
    <text evidence="6">Belongs to the aldehyde dehydrogenase family.</text>
</comment>
<dbReference type="SUPFAM" id="SSF53720">
    <property type="entry name" value="ALDH-like"/>
    <property type="match status" value="1"/>
</dbReference>
<dbReference type="InterPro" id="IPR011032">
    <property type="entry name" value="GroES-like_sf"/>
</dbReference>
<dbReference type="InterPro" id="IPR036291">
    <property type="entry name" value="NAD(P)-bd_dom_sf"/>
</dbReference>
<evidence type="ECO:0000256" key="4">
    <source>
        <dbReference type="ARBA" id="ARBA00023242"/>
    </source>
</evidence>
<dbReference type="InterPro" id="IPR020843">
    <property type="entry name" value="ER"/>
</dbReference>
<dbReference type="InterPro" id="IPR016162">
    <property type="entry name" value="Ald_DH_N"/>
</dbReference>
<dbReference type="PROSITE" id="PS00059">
    <property type="entry name" value="ADH_ZINC"/>
    <property type="match status" value="1"/>
</dbReference>
<dbReference type="GO" id="GO:0008270">
    <property type="term" value="F:zinc ion binding"/>
    <property type="evidence" value="ECO:0007669"/>
    <property type="project" value="InterPro"/>
</dbReference>
<dbReference type="CDD" id="cd00067">
    <property type="entry name" value="GAL4"/>
    <property type="match status" value="1"/>
</dbReference>
<dbReference type="PRINTS" id="PR00080">
    <property type="entry name" value="SDRFAMILY"/>
</dbReference>
<dbReference type="CDD" id="cd05233">
    <property type="entry name" value="SDR_c"/>
    <property type="match status" value="1"/>
</dbReference>
<dbReference type="InterPro" id="IPR001138">
    <property type="entry name" value="Zn2Cys6_DnaBD"/>
</dbReference>
<evidence type="ECO:0000256" key="5">
    <source>
        <dbReference type="PROSITE-ProRule" id="PRU10007"/>
    </source>
</evidence>
<dbReference type="InterPro" id="IPR029510">
    <property type="entry name" value="Ald_DH_CS_GLU"/>
</dbReference>
<dbReference type="GO" id="GO:0000981">
    <property type="term" value="F:DNA-binding transcription factor activity, RNA polymerase II-specific"/>
    <property type="evidence" value="ECO:0007669"/>
    <property type="project" value="InterPro"/>
</dbReference>
<dbReference type="Proteomes" id="UP000826573">
    <property type="component" value="Unassembled WGS sequence"/>
</dbReference>
<dbReference type="PANTHER" id="PTHR43353:SF6">
    <property type="entry name" value="CYTOPLASMIC ALDEHYDE DEHYDROGENASE (EUROFUNG)"/>
    <property type="match status" value="1"/>
</dbReference>
<dbReference type="EMBL" id="JAIMJC010000003">
    <property type="protein sequence ID" value="KAH0526999.1"/>
    <property type="molecule type" value="Genomic_DNA"/>
</dbReference>
<proteinExistence type="inferred from homology"/>
<feature type="domain" description="Zn(2)-C6 fungal-type" evidence="9">
    <location>
        <begin position="28"/>
        <end position="59"/>
    </location>
</feature>
<feature type="region of interest" description="Disordered" evidence="8">
    <location>
        <begin position="202"/>
        <end position="221"/>
    </location>
</feature>
<dbReference type="SMART" id="SM00906">
    <property type="entry name" value="Fungal_trans"/>
    <property type="match status" value="1"/>
</dbReference>
<dbReference type="InterPro" id="IPR002347">
    <property type="entry name" value="SDR_fam"/>
</dbReference>
<dbReference type="PRINTS" id="PR00081">
    <property type="entry name" value="GDHRDH"/>
</dbReference>
<dbReference type="Gene3D" id="3.90.180.10">
    <property type="entry name" value="Medium-chain alcohol dehydrogenases, catalytic domain"/>
    <property type="match status" value="1"/>
</dbReference>
<dbReference type="GO" id="GO:0009450">
    <property type="term" value="P:gamma-aminobutyric acid catabolic process"/>
    <property type="evidence" value="ECO:0007669"/>
    <property type="project" value="TreeGrafter"/>
</dbReference>
<dbReference type="SUPFAM" id="SSF57701">
    <property type="entry name" value="Zn2/Cys6 DNA-binding domain"/>
    <property type="match status" value="1"/>
</dbReference>
<dbReference type="PROSITE" id="PS00687">
    <property type="entry name" value="ALDEHYDE_DEHYDR_GLU"/>
    <property type="match status" value="1"/>
</dbReference>
<dbReference type="SMART" id="SM00066">
    <property type="entry name" value="GAL4"/>
    <property type="match status" value="1"/>
</dbReference>
<dbReference type="Pfam" id="PF00107">
    <property type="entry name" value="ADH_zinc_N"/>
    <property type="match status" value="1"/>
</dbReference>
<dbReference type="Pfam" id="PF00171">
    <property type="entry name" value="Aldedh"/>
    <property type="match status" value="1"/>
</dbReference>
<keyword evidence="1 7" id="KW-0479">Metal-binding</keyword>
<evidence type="ECO:0000256" key="3">
    <source>
        <dbReference type="ARBA" id="ARBA00023002"/>
    </source>
</evidence>
<keyword evidence="11" id="KW-1185">Reference proteome</keyword>
<dbReference type="InterPro" id="IPR036864">
    <property type="entry name" value="Zn2-C6_fun-type_DNA-bd_sf"/>
</dbReference>
<dbReference type="InterPro" id="IPR020904">
    <property type="entry name" value="Sc_DH/Rdtase_CS"/>
</dbReference>
<dbReference type="SMART" id="SM00829">
    <property type="entry name" value="PKS_ER"/>
    <property type="match status" value="1"/>
</dbReference>
<dbReference type="SUPFAM" id="SSF50129">
    <property type="entry name" value="GroES-like"/>
    <property type="match status" value="1"/>
</dbReference>
<comment type="caution">
    <text evidence="10">The sequence shown here is derived from an EMBL/GenBank/DDBJ whole genome shotgun (WGS) entry which is preliminary data.</text>
</comment>
<name>A0A9P8HLD2_9HYPO</name>
<dbReference type="InterPro" id="IPR013154">
    <property type="entry name" value="ADH-like_N"/>
</dbReference>
<dbReference type="PROSITE" id="PS50048">
    <property type="entry name" value="ZN2_CY6_FUNGAL_2"/>
    <property type="match status" value="1"/>
</dbReference>
<dbReference type="Gene3D" id="4.10.240.10">
    <property type="entry name" value="Zn(2)-C6 fungal-type DNA-binding domain"/>
    <property type="match status" value="1"/>
</dbReference>
<dbReference type="InterPro" id="IPR016163">
    <property type="entry name" value="Ald_DH_C"/>
</dbReference>
<dbReference type="InterPro" id="IPR016161">
    <property type="entry name" value="Ald_DH/histidinol_DH"/>
</dbReference>
<reference evidence="10 11" key="1">
    <citation type="submission" date="2021-08" db="EMBL/GenBank/DDBJ databases">
        <title>The highly contiguous genome resource for Trichoderma semiorbis FJ059, a fungal antagonistic to plant pathogens.</title>
        <authorList>
            <person name="Liu T."/>
        </authorList>
    </citation>
    <scope>NUCLEOTIDE SEQUENCE [LARGE SCALE GENOMIC DNA]</scope>
    <source>
        <strain evidence="10 11">FJ059</strain>
    </source>
</reference>
<dbReference type="Pfam" id="PF08240">
    <property type="entry name" value="ADH_N"/>
    <property type="match status" value="1"/>
</dbReference>
<dbReference type="PROSITE" id="PS00061">
    <property type="entry name" value="ADH_SHORT"/>
    <property type="match status" value="1"/>
</dbReference>
<dbReference type="CDD" id="cd08278">
    <property type="entry name" value="benzyl_alcohol_DH"/>
    <property type="match status" value="1"/>
</dbReference>
<evidence type="ECO:0000256" key="8">
    <source>
        <dbReference type="SAM" id="MobiDB-lite"/>
    </source>
</evidence>
<feature type="region of interest" description="Disordered" evidence="8">
    <location>
        <begin position="1"/>
        <end position="27"/>
    </location>
</feature>
<dbReference type="Gene3D" id="3.40.605.10">
    <property type="entry name" value="Aldehyde Dehydrogenase, Chain A, domain 1"/>
    <property type="match status" value="1"/>
</dbReference>
<dbReference type="PANTHER" id="PTHR43353">
    <property type="entry name" value="SUCCINATE-SEMIALDEHYDE DEHYDROGENASE, MITOCHONDRIAL"/>
    <property type="match status" value="1"/>
</dbReference>
<feature type="compositionally biased region" description="Acidic residues" evidence="8">
    <location>
        <begin position="177"/>
        <end position="191"/>
    </location>
</feature>
<dbReference type="GO" id="GO:0004777">
    <property type="term" value="F:succinate-semialdehyde dehydrogenase (NAD+) activity"/>
    <property type="evidence" value="ECO:0007669"/>
    <property type="project" value="TreeGrafter"/>
</dbReference>
<dbReference type="Gene3D" id="3.40.50.720">
    <property type="entry name" value="NAD(P)-binding Rossmann-like Domain"/>
    <property type="match status" value="2"/>
</dbReference>
<dbReference type="Gene3D" id="3.40.309.10">
    <property type="entry name" value="Aldehyde Dehydrogenase, Chain A, domain 2"/>
    <property type="match status" value="1"/>
</dbReference>
<dbReference type="Pfam" id="PF00172">
    <property type="entry name" value="Zn_clus"/>
    <property type="match status" value="1"/>
</dbReference>
<evidence type="ECO:0000313" key="11">
    <source>
        <dbReference type="Proteomes" id="UP000826573"/>
    </source>
</evidence>
<sequence length="1738" mass="187869">MVSQMSPRSAAGSPEPEGTRKRRRTPLACDECRDRKRKGDGVKPVCGACRRRSITTCVWNEERVSKMWTNSYVEGLRARIRELESSQNHLSSQSAHSVLFPGLSPPEPANASPEMEMPQPMAQPTSPPADQAAKNLPLYYTDVQVEYRPAVNNNLPDSPKDLPHSLRSKPSPAYQDPDPDLDAGSDSDDTDVNAMGVIAPLNSIGGRRNRRPSEYFGPSSTASLVDRARNAMGQQCRKHWSVSNNRPCSQCQHELVSALSPSCASTGRSHSLKTDSAVFGMTVPPRDEADDLVENYWRWTHSLYPSIHRPSFEERYRMIWYPQTGPRCLGTEAQPFAPAGLYASMGDRLFYCMLNSVFALGALFSPRMGYKDRDQLSRGFFERAKNLMDLDMLAAGSLALVQTLLLMSQYLQSTEMSSTCWNIVGLAVRVAQNIGLHHDPKNCNQGCCPTQALDQAETEMRRRAWAGCVLLDRVLCLTYGRPLIVHAAMSQSHLVLPVAVDDEYLTRLPDAPGSQPDGTPSLTECYVQTVQLQDILGEILTTLYHADPSPSPGPSLSTGAKSVDFHKLFAVDSLLTAWHKRLPPHLQASQYKNSGEPPTLNLSDRKVVYRRQAIVLEVRCLHVRLMMLRPVLSGLCDPASQSSELGTGSMQNEMVLKAANLCVSGARELLQLIEDNIYFKTDVLSPPWYTVFYIHSYAMVFLISLLCSPKHIHCMDEASLLEGLSRCFAALKHYQSRSRAAGRCRKFLISVQQEVFHYRSQNETPGTAVMLGGENSHVETPIDDFMVHQINIQTSIDLLEELAGQIMHITDAIVQPSKQSNDMLAMVFREPLGVQVGIAPWNASLFLGMRAVATPIACGNTAILKASEKTPMAHHFIGRLFHDAGFPAGVLNVIQHSQDDAVSIVNALVSDSRVRKINFTGSTAVGKIIAANAAKHCKPVLLELGGKSAQLVPADADLDKATQAAAIGAFTHVCMSTERILVSESVLDKFSKKLAASSKRFSENVCPGASVEYTSKVTSLLEDAVAKGARILGGGEGAHQDGSFLTPRILVNVTREMKIWHTETFAPIALLIPFSTVDEAVALANDTAYGLSASVYTANIPLAIEIGRRLESGSVHINSMTIHDEAHMPHGGVKESGWGRFGGEGDPFTLCDVVLDEVQPNEVLVEIWYTGICHTDVVVQHGGMPLGGYPAVLGHEGAGVVRWTGSAIKDKSLKPGDSVLLSFHSCRQCRFCLEGRCGTCPHMTETNFVRPARRDAGAKSPISLLDGTKVHGQFFGQSSMSKLAVVAEASVIKVDAKPEELRTLPPLGCGYLAGAGTVFNVVKPQVQDSVAVVGMGAVGIAAMLAAKSLGVRQVIAIDVVEAKLKVASSLGATHIVNSAAEPDLQTALHAIIPGGPNSIIDTTGLDGVLEASVKALAHGGTLALVGVPAPTATMRLNALDLLLSCKRVIGVIEGAADPHILIPKLFELYRDGKFPVNCLAKVYPAEQLDKAITDLESGLGATVVCADQTPGPNGNKNQLTHEIIGDRGGKAVFISTNVADESDMLKLIRDSANQFGRIDIMVNNAGIAPEAAEPRPIWETSLQTFERTWGVNMRGVFLGCKYAGTQMMRQKRNHGDGRAGTIINIGSILGVLGKPGTPAYSATKGAVIAFTRAVAMDYAPHGIHCNSILPGFTRTPMISAMTENVEIEREMAQRHPLKRLGEPQDIASAAVFLASSMSDGITGLNLSVDGGLHSQLSL</sequence>
<keyword evidence="2" id="KW-0521">NADP</keyword>
<comment type="cofactor">
    <cofactor evidence="7">
        <name>Zn(2+)</name>
        <dbReference type="ChEBI" id="CHEBI:29105"/>
    </cofactor>
</comment>
<organism evidence="10 11">
    <name type="scientific">Trichoderma semiorbis</name>
    <dbReference type="NCBI Taxonomy" id="1491008"/>
    <lineage>
        <taxon>Eukaryota</taxon>
        <taxon>Fungi</taxon>
        <taxon>Dikarya</taxon>
        <taxon>Ascomycota</taxon>
        <taxon>Pezizomycotina</taxon>
        <taxon>Sordariomycetes</taxon>
        <taxon>Hypocreomycetidae</taxon>
        <taxon>Hypocreales</taxon>
        <taxon>Hypocreaceae</taxon>
        <taxon>Trichoderma</taxon>
    </lineage>
</organism>
<dbReference type="InterPro" id="IPR002328">
    <property type="entry name" value="ADH_Zn_CS"/>
</dbReference>
<feature type="active site" evidence="5">
    <location>
        <position position="943"/>
    </location>
</feature>
<feature type="region of interest" description="Disordered" evidence="8">
    <location>
        <begin position="150"/>
        <end position="193"/>
    </location>
</feature>
<evidence type="ECO:0000256" key="2">
    <source>
        <dbReference type="ARBA" id="ARBA00022857"/>
    </source>
</evidence>
<evidence type="ECO:0000259" key="9">
    <source>
        <dbReference type="PROSITE" id="PS50048"/>
    </source>
</evidence>
<dbReference type="Pfam" id="PF13561">
    <property type="entry name" value="adh_short_C2"/>
    <property type="match status" value="1"/>
</dbReference>
<keyword evidence="7" id="KW-0862">Zinc</keyword>
<dbReference type="CDD" id="cd12148">
    <property type="entry name" value="fungal_TF_MHR"/>
    <property type="match status" value="1"/>
</dbReference>
<dbReference type="SUPFAM" id="SSF51735">
    <property type="entry name" value="NAD(P)-binding Rossmann-fold domains"/>
    <property type="match status" value="2"/>
</dbReference>
<evidence type="ECO:0000256" key="1">
    <source>
        <dbReference type="ARBA" id="ARBA00022723"/>
    </source>
</evidence>
<comment type="similarity">
    <text evidence="7">Belongs to the zinc-containing alcohol dehydrogenase family.</text>
</comment>
<dbReference type="FunFam" id="3.40.50.720:FF:000084">
    <property type="entry name" value="Short-chain dehydrogenase reductase"/>
    <property type="match status" value="1"/>
</dbReference>
<dbReference type="InterPro" id="IPR013149">
    <property type="entry name" value="ADH-like_C"/>
</dbReference>
<protein>
    <recommendedName>
        <fullName evidence="9">Zn(2)-C6 fungal-type domain-containing protein</fullName>
    </recommendedName>
</protein>
<evidence type="ECO:0000313" key="10">
    <source>
        <dbReference type="EMBL" id="KAH0526999.1"/>
    </source>
</evidence>
<feature type="compositionally biased region" description="Low complexity" evidence="8">
    <location>
        <begin position="113"/>
        <end position="124"/>
    </location>
</feature>
<keyword evidence="3 6" id="KW-0560">Oxidoreductase</keyword>
<gene>
    <name evidence="10" type="ORF">TsFJ059_002043</name>
</gene>
<evidence type="ECO:0000256" key="6">
    <source>
        <dbReference type="RuleBase" id="RU003345"/>
    </source>
</evidence>
<keyword evidence="4" id="KW-0539">Nucleus</keyword>
<evidence type="ECO:0000256" key="7">
    <source>
        <dbReference type="RuleBase" id="RU361277"/>
    </source>
</evidence>
<dbReference type="InterPro" id="IPR015590">
    <property type="entry name" value="Aldehyde_DH_dom"/>
</dbReference>
<dbReference type="GO" id="GO:0003677">
    <property type="term" value="F:DNA binding"/>
    <property type="evidence" value="ECO:0007669"/>
    <property type="project" value="InterPro"/>
</dbReference>
<accession>A0A9P8HLD2</accession>
<dbReference type="InterPro" id="IPR050740">
    <property type="entry name" value="Aldehyde_DH_Superfamily"/>
</dbReference>